<dbReference type="EMBL" id="BJWL01000018">
    <property type="protein sequence ID" value="GFZ06481.1"/>
    <property type="molecule type" value="Genomic_DNA"/>
</dbReference>
<sequence>MRRIRGPPARTKNSYRMGASLEVFSDPMVVNQSRRLPRQGRKNDSLFGRDSGVQGYHLGQRKAVRQRRFRFSDIGSLLRIFAISHHFSSPSHPQAKDKLKVTNRTVLRNFKGEVKLRILVFGTESVIPVENRDAESFRVLTFDKETNEAELRLNPRPPGGRKKRERRATPDGLKCQVAKEAPNVEGPYKVIKVSRPGTYWLEDLDGKALSHPWNAEHLKKYYHQ</sequence>
<evidence type="ECO:0000313" key="2">
    <source>
        <dbReference type="EMBL" id="GFZ06481.1"/>
    </source>
</evidence>
<gene>
    <name evidence="2" type="ORF">Acr_18g0006510</name>
</gene>
<feature type="region of interest" description="Disordered" evidence="1">
    <location>
        <begin position="151"/>
        <end position="171"/>
    </location>
</feature>
<organism evidence="2 3">
    <name type="scientific">Actinidia rufa</name>
    <dbReference type="NCBI Taxonomy" id="165716"/>
    <lineage>
        <taxon>Eukaryota</taxon>
        <taxon>Viridiplantae</taxon>
        <taxon>Streptophyta</taxon>
        <taxon>Embryophyta</taxon>
        <taxon>Tracheophyta</taxon>
        <taxon>Spermatophyta</taxon>
        <taxon>Magnoliopsida</taxon>
        <taxon>eudicotyledons</taxon>
        <taxon>Gunneridae</taxon>
        <taxon>Pentapetalae</taxon>
        <taxon>asterids</taxon>
        <taxon>Ericales</taxon>
        <taxon>Actinidiaceae</taxon>
        <taxon>Actinidia</taxon>
    </lineage>
</organism>
<dbReference type="Proteomes" id="UP000585474">
    <property type="component" value="Unassembled WGS sequence"/>
</dbReference>
<name>A0A7J0G6S1_9ERIC</name>
<comment type="caution">
    <text evidence="2">The sequence shown here is derived from an EMBL/GenBank/DDBJ whole genome shotgun (WGS) entry which is preliminary data.</text>
</comment>
<evidence type="ECO:0000256" key="1">
    <source>
        <dbReference type="SAM" id="MobiDB-lite"/>
    </source>
</evidence>
<reference evidence="2 3" key="1">
    <citation type="submission" date="2019-07" db="EMBL/GenBank/DDBJ databases">
        <title>De Novo Assembly of kiwifruit Actinidia rufa.</title>
        <authorList>
            <person name="Sugita-Konishi S."/>
            <person name="Sato K."/>
            <person name="Mori E."/>
            <person name="Abe Y."/>
            <person name="Kisaki G."/>
            <person name="Hamano K."/>
            <person name="Suezawa K."/>
            <person name="Otani M."/>
            <person name="Fukuda T."/>
            <person name="Manabe T."/>
            <person name="Gomi K."/>
            <person name="Tabuchi M."/>
            <person name="Akimitsu K."/>
            <person name="Kataoka I."/>
        </authorList>
    </citation>
    <scope>NUCLEOTIDE SEQUENCE [LARGE SCALE GENOMIC DNA]</scope>
    <source>
        <strain evidence="3">cv. Fuchu</strain>
    </source>
</reference>
<accession>A0A7J0G6S1</accession>
<protein>
    <submittedName>
        <fullName evidence="2">Uncharacterized protein</fullName>
    </submittedName>
</protein>
<evidence type="ECO:0000313" key="3">
    <source>
        <dbReference type="Proteomes" id="UP000585474"/>
    </source>
</evidence>
<dbReference type="OrthoDB" id="1934939at2759"/>
<dbReference type="AlphaFoldDB" id="A0A7J0G6S1"/>
<keyword evidence="3" id="KW-1185">Reference proteome</keyword>
<proteinExistence type="predicted"/>